<organism evidence="1 2">
    <name type="scientific">Enterobacter asburiae</name>
    <dbReference type="NCBI Taxonomy" id="61645"/>
    <lineage>
        <taxon>Bacteria</taxon>
        <taxon>Pseudomonadati</taxon>
        <taxon>Pseudomonadota</taxon>
        <taxon>Gammaproteobacteria</taxon>
        <taxon>Enterobacterales</taxon>
        <taxon>Enterobacteriaceae</taxon>
        <taxon>Enterobacter</taxon>
        <taxon>Enterobacter cloacae complex</taxon>
    </lineage>
</organism>
<dbReference type="AlphaFoldDB" id="A0A376FIW5"/>
<gene>
    <name evidence="1" type="ORF">NCTC12123_06010</name>
</gene>
<proteinExistence type="predicted"/>
<evidence type="ECO:0000313" key="2">
    <source>
        <dbReference type="Proteomes" id="UP000255163"/>
    </source>
</evidence>
<reference evidence="1 2" key="1">
    <citation type="submission" date="2018-06" db="EMBL/GenBank/DDBJ databases">
        <authorList>
            <consortium name="Pathogen Informatics"/>
            <person name="Doyle S."/>
        </authorList>
    </citation>
    <scope>NUCLEOTIDE SEQUENCE [LARGE SCALE GENOMIC DNA]</scope>
    <source>
        <strain evidence="1 2">NCTC12123</strain>
    </source>
</reference>
<name>A0A376FIW5_ENTAS</name>
<accession>A0A376FIW5</accession>
<sequence length="106" mass="12291">MCQHVWEEFQRQHSGKKIQDRVTKKLVGLVWLAAQEVAASRNNDTYQEYAGAALARMVSVERSTWLRVYSGHWAAFKASFTDMDSQALSEILSRYEEYQELKVAEM</sequence>
<dbReference type="Proteomes" id="UP000255163">
    <property type="component" value="Unassembled WGS sequence"/>
</dbReference>
<dbReference type="Pfam" id="PF06323">
    <property type="entry name" value="Phage_antiter_Q"/>
    <property type="match status" value="1"/>
</dbReference>
<protein>
    <submittedName>
        <fullName evidence="1">Phage antitermination protein Q</fullName>
    </submittedName>
</protein>
<dbReference type="EMBL" id="UFYI01000007">
    <property type="protein sequence ID" value="STD27238.1"/>
    <property type="molecule type" value="Genomic_DNA"/>
</dbReference>
<evidence type="ECO:0000313" key="1">
    <source>
        <dbReference type="EMBL" id="STD27238.1"/>
    </source>
</evidence>
<dbReference type="InterPro" id="IPR010455">
    <property type="entry name" value="Phage_82_GpQ"/>
</dbReference>